<dbReference type="OrthoDB" id="64860at2157"/>
<comment type="caution">
    <text evidence="2">The sequence shown here is derived from an EMBL/GenBank/DDBJ whole genome shotgun (WGS) entry which is preliminary data.</text>
</comment>
<accession>A0A7Z7AZ12</accession>
<name>A0A7Z7AZ12_9EURY</name>
<evidence type="ECO:0008006" key="4">
    <source>
        <dbReference type="Google" id="ProtNLM"/>
    </source>
</evidence>
<dbReference type="RefSeq" id="WP_154717891.1">
    <property type="nucleotide sequence ID" value="NZ_FNCA01000012.1"/>
</dbReference>
<dbReference type="AlphaFoldDB" id="A0A7Z7AZ12"/>
<dbReference type="EMBL" id="FNCA01000012">
    <property type="protein sequence ID" value="SDG33381.1"/>
    <property type="molecule type" value="Genomic_DNA"/>
</dbReference>
<sequence>MFLNTEELMENNDEIETAAEDFKPKPWRAGLYSAVFPGLGQMYNGDFGRGSFYFVLAFILIITSHLILPLFIFIAFWLYNIHQAYSYARSFKKGINKDE</sequence>
<evidence type="ECO:0000313" key="2">
    <source>
        <dbReference type="EMBL" id="SDG33381.1"/>
    </source>
</evidence>
<keyword evidence="1" id="KW-0812">Transmembrane</keyword>
<keyword evidence="1" id="KW-0472">Membrane</keyword>
<organism evidence="2 3">
    <name type="scientific">Methanolobus vulcani</name>
    <dbReference type="NCBI Taxonomy" id="38026"/>
    <lineage>
        <taxon>Archaea</taxon>
        <taxon>Methanobacteriati</taxon>
        <taxon>Methanobacteriota</taxon>
        <taxon>Stenosarchaea group</taxon>
        <taxon>Methanomicrobia</taxon>
        <taxon>Methanosarcinales</taxon>
        <taxon>Methanosarcinaceae</taxon>
        <taxon>Methanolobus</taxon>
    </lineage>
</organism>
<keyword evidence="1" id="KW-1133">Transmembrane helix</keyword>
<protein>
    <recommendedName>
        <fullName evidence="4">TM2 domain-containing protein</fullName>
    </recommendedName>
</protein>
<dbReference type="Proteomes" id="UP000199259">
    <property type="component" value="Unassembled WGS sequence"/>
</dbReference>
<evidence type="ECO:0000256" key="1">
    <source>
        <dbReference type="SAM" id="Phobius"/>
    </source>
</evidence>
<feature type="transmembrane region" description="Helical" evidence="1">
    <location>
        <begin position="52"/>
        <end position="79"/>
    </location>
</feature>
<gene>
    <name evidence="2" type="ORF">SAMN04488589_2743</name>
</gene>
<reference evidence="2 3" key="1">
    <citation type="submission" date="2016-10" db="EMBL/GenBank/DDBJ databases">
        <authorList>
            <person name="Varghese N."/>
            <person name="Submissions S."/>
        </authorList>
    </citation>
    <scope>NUCLEOTIDE SEQUENCE [LARGE SCALE GENOMIC DNA]</scope>
    <source>
        <strain evidence="2 3">PL 12/M</strain>
    </source>
</reference>
<keyword evidence="3" id="KW-1185">Reference proteome</keyword>
<evidence type="ECO:0000313" key="3">
    <source>
        <dbReference type="Proteomes" id="UP000199259"/>
    </source>
</evidence>
<proteinExistence type="predicted"/>